<dbReference type="AlphaFoldDB" id="A0A071MD85"/>
<dbReference type="Pfam" id="PF04796">
    <property type="entry name" value="RepA_C"/>
    <property type="match status" value="1"/>
</dbReference>
<gene>
    <name evidence="1" type="ORF">DT99_13635</name>
</gene>
<evidence type="ECO:0000313" key="1">
    <source>
        <dbReference type="EMBL" id="KEA58844.1"/>
    </source>
</evidence>
<name>A0A071MD85_9BURK</name>
<reference evidence="1" key="1">
    <citation type="submission" date="2014-04" db="EMBL/GenBank/DDBJ databases">
        <title>In planta biocontrol of soil-borne Fusarium wilt of banana through a plant endophytic bacterium, Burkholderia cenocepacia 869T2.</title>
        <authorList>
            <person name="Ho Y.-N."/>
            <person name="Chiang H.-M."/>
            <person name="Chao C.-P."/>
            <person name="Su C.-C."/>
            <person name="Hsu H.-F."/>
            <person name="Guo C.-T."/>
            <person name="Hsieh J.-L."/>
            <person name="Huang C.-C."/>
        </authorList>
    </citation>
    <scope>NUCLEOTIDE SEQUENCE [LARGE SCALE GENOMIC DNA]</scope>
    <source>
        <strain evidence="1">869T2</strain>
    </source>
</reference>
<proteinExistence type="predicted"/>
<protein>
    <submittedName>
        <fullName evidence="1">Replication protein</fullName>
    </submittedName>
</protein>
<organism evidence="1">
    <name type="scientific">Burkholderia cenocepacia</name>
    <dbReference type="NCBI Taxonomy" id="95486"/>
    <lineage>
        <taxon>Bacteria</taxon>
        <taxon>Pseudomonadati</taxon>
        <taxon>Pseudomonadota</taxon>
        <taxon>Betaproteobacteria</taxon>
        <taxon>Burkholderiales</taxon>
        <taxon>Burkholderiaceae</taxon>
        <taxon>Burkholderia</taxon>
        <taxon>Burkholderia cepacia complex</taxon>
    </lineage>
</organism>
<comment type="caution">
    <text evidence="1">The sequence shown here is derived from an EMBL/GenBank/DDBJ whole genome shotgun (WGS) entry which is preliminary data.</text>
</comment>
<dbReference type="OrthoDB" id="1524783at2"/>
<dbReference type="EMBL" id="JJOA01000012">
    <property type="protein sequence ID" value="KEA58844.1"/>
    <property type="molecule type" value="Genomic_DNA"/>
</dbReference>
<dbReference type="InterPro" id="IPR006881">
    <property type="entry name" value="RepA_C"/>
</dbReference>
<sequence length="333" mass="37159">MTSHQVALDALGERHCDEPIPCGRTSSTAARAVSTSREERLIKFSLSIESEPPSGDDMTFTHAVFCQVGLPRAKVLDREFVRQSGSVWLSVQAGLLDEGNGPVVQPIPYGAMPRLALAWVSTYAKRHKTREIPIGDSAAEFLRLVGMDSQGNRYTTLRKQMHALAACRLQLGYKGRTFNGQPVEQFDAWVGNRDARQRSLWPGVMLLSESYFQELMEKGVPLDNRALMALKGSALALDVYAWLAYRLHQIQGRPPIVHWRSLREQFGQEYKGKDPDKDFKKKFLTALQAVMAVYPKARVKRVTGGLLLMSSPPPIRPAVHAVSKLVESASYPR</sequence>
<accession>A0A071MD85</accession>